<dbReference type="PANTHER" id="PTHR30383">
    <property type="entry name" value="THIOESTERASE 1/PROTEASE 1/LYSOPHOSPHOLIPASE L1"/>
    <property type="match status" value="1"/>
</dbReference>
<gene>
    <name evidence="4" type="ORF">B0H15DRAFT_893308</name>
</gene>
<organism evidence="4 5">
    <name type="scientific">Mycena belliarum</name>
    <dbReference type="NCBI Taxonomy" id="1033014"/>
    <lineage>
        <taxon>Eukaryota</taxon>
        <taxon>Fungi</taxon>
        <taxon>Dikarya</taxon>
        <taxon>Basidiomycota</taxon>
        <taxon>Agaricomycotina</taxon>
        <taxon>Agaricomycetes</taxon>
        <taxon>Agaricomycetidae</taxon>
        <taxon>Agaricales</taxon>
        <taxon>Marasmiineae</taxon>
        <taxon>Mycenaceae</taxon>
        <taxon>Mycena</taxon>
    </lineage>
</organism>
<dbReference type="PROSITE" id="PS51164">
    <property type="entry name" value="CBM1_2"/>
    <property type="match status" value="1"/>
</dbReference>
<dbReference type="SMART" id="SM00236">
    <property type="entry name" value="fCBD"/>
    <property type="match status" value="1"/>
</dbReference>
<dbReference type="GO" id="GO:0005576">
    <property type="term" value="C:extracellular region"/>
    <property type="evidence" value="ECO:0007669"/>
    <property type="project" value="InterPro"/>
</dbReference>
<keyword evidence="5" id="KW-1185">Reference proteome</keyword>
<dbReference type="InterPro" id="IPR035971">
    <property type="entry name" value="CBD_sf"/>
</dbReference>
<evidence type="ECO:0000313" key="4">
    <source>
        <dbReference type="EMBL" id="KAJ7076504.1"/>
    </source>
</evidence>
<feature type="signal peptide" evidence="2">
    <location>
        <begin position="1"/>
        <end position="18"/>
    </location>
</feature>
<dbReference type="AlphaFoldDB" id="A0AAD6TVX9"/>
<dbReference type="Gene3D" id="3.40.50.1110">
    <property type="entry name" value="SGNH hydrolase"/>
    <property type="match status" value="1"/>
</dbReference>
<evidence type="ECO:0000256" key="2">
    <source>
        <dbReference type="SAM" id="SignalP"/>
    </source>
</evidence>
<dbReference type="Proteomes" id="UP001222325">
    <property type="component" value="Unassembled WGS sequence"/>
</dbReference>
<protein>
    <submittedName>
        <fullName evidence="4">Lipolytic enzyme</fullName>
    </submittedName>
</protein>
<dbReference type="InterPro" id="IPR036514">
    <property type="entry name" value="SGNH_hydro_sf"/>
</dbReference>
<dbReference type="SUPFAM" id="SSF57180">
    <property type="entry name" value="Cellulose-binding domain"/>
    <property type="match status" value="1"/>
</dbReference>
<sequence>MLAKIFIALCVSATAVLAQAPVYGQCGGSGWTGATTCVSGSVCTFSNPFYSQCLPGTATTATTSKTTATGTTSAPSSTATTGLTIRLLPLGDSITYGVASTDGNGYRSTLHNLLQTGNTVDFIGSVKEGTMADNDNEGHSGYTIAQIASVATNAKALPARPNVVTLMAGTNDVYGGSFGTAPDRLSSLIDLIFKTAPDTTLIVATLTPLPSGQAAVNTYNQAITTLVNNRTASGQHILLVSMSSVLASDLSSDNIHPTNAGYVKMANAFFPAIQQAAKNGWIGKPV</sequence>
<reference evidence="4" key="1">
    <citation type="submission" date="2023-03" db="EMBL/GenBank/DDBJ databases">
        <title>Massive genome expansion in bonnet fungi (Mycena s.s.) driven by repeated elements and novel gene families across ecological guilds.</title>
        <authorList>
            <consortium name="Lawrence Berkeley National Laboratory"/>
            <person name="Harder C.B."/>
            <person name="Miyauchi S."/>
            <person name="Viragh M."/>
            <person name="Kuo A."/>
            <person name="Thoen E."/>
            <person name="Andreopoulos B."/>
            <person name="Lu D."/>
            <person name="Skrede I."/>
            <person name="Drula E."/>
            <person name="Henrissat B."/>
            <person name="Morin E."/>
            <person name="Kohler A."/>
            <person name="Barry K."/>
            <person name="LaButti K."/>
            <person name="Morin E."/>
            <person name="Salamov A."/>
            <person name="Lipzen A."/>
            <person name="Mereny Z."/>
            <person name="Hegedus B."/>
            <person name="Baldrian P."/>
            <person name="Stursova M."/>
            <person name="Weitz H."/>
            <person name="Taylor A."/>
            <person name="Grigoriev I.V."/>
            <person name="Nagy L.G."/>
            <person name="Martin F."/>
            <person name="Kauserud H."/>
        </authorList>
    </citation>
    <scope>NUCLEOTIDE SEQUENCE</scope>
    <source>
        <strain evidence="4">CBHHK173m</strain>
    </source>
</reference>
<feature type="chain" id="PRO_5042155803" evidence="2">
    <location>
        <begin position="19"/>
        <end position="286"/>
    </location>
</feature>
<dbReference type="GO" id="GO:0004622">
    <property type="term" value="F:phosphatidylcholine lysophospholipase activity"/>
    <property type="evidence" value="ECO:0007669"/>
    <property type="project" value="TreeGrafter"/>
</dbReference>
<evidence type="ECO:0000256" key="1">
    <source>
        <dbReference type="ARBA" id="ARBA00022729"/>
    </source>
</evidence>
<comment type="caution">
    <text evidence="4">The sequence shown here is derived from an EMBL/GenBank/DDBJ whole genome shotgun (WGS) entry which is preliminary data.</text>
</comment>
<proteinExistence type="predicted"/>
<accession>A0AAD6TVX9</accession>
<dbReference type="PROSITE" id="PS00562">
    <property type="entry name" value="CBM1_1"/>
    <property type="match status" value="1"/>
</dbReference>
<evidence type="ECO:0000259" key="3">
    <source>
        <dbReference type="PROSITE" id="PS51164"/>
    </source>
</evidence>
<keyword evidence="1 2" id="KW-0732">Signal</keyword>
<dbReference type="PANTHER" id="PTHR30383:SF5">
    <property type="entry name" value="SGNH HYDROLASE-TYPE ESTERASE DOMAIN-CONTAINING PROTEIN"/>
    <property type="match status" value="1"/>
</dbReference>
<dbReference type="EMBL" id="JARJCN010000081">
    <property type="protein sequence ID" value="KAJ7076504.1"/>
    <property type="molecule type" value="Genomic_DNA"/>
</dbReference>
<dbReference type="InterPro" id="IPR051532">
    <property type="entry name" value="Ester_Hydrolysis_Enzymes"/>
</dbReference>
<evidence type="ECO:0000313" key="5">
    <source>
        <dbReference type="Proteomes" id="UP001222325"/>
    </source>
</evidence>
<feature type="domain" description="CBM1" evidence="3">
    <location>
        <begin position="18"/>
        <end position="54"/>
    </location>
</feature>
<dbReference type="GO" id="GO:0005975">
    <property type="term" value="P:carbohydrate metabolic process"/>
    <property type="evidence" value="ECO:0007669"/>
    <property type="project" value="InterPro"/>
</dbReference>
<dbReference type="GO" id="GO:0030248">
    <property type="term" value="F:cellulose binding"/>
    <property type="evidence" value="ECO:0007669"/>
    <property type="project" value="InterPro"/>
</dbReference>
<dbReference type="CDD" id="cd01833">
    <property type="entry name" value="XynB_like"/>
    <property type="match status" value="1"/>
</dbReference>
<dbReference type="Pfam" id="PF13472">
    <property type="entry name" value="Lipase_GDSL_2"/>
    <property type="match status" value="1"/>
</dbReference>
<dbReference type="InterPro" id="IPR000254">
    <property type="entry name" value="CBD"/>
</dbReference>
<dbReference type="Pfam" id="PF00734">
    <property type="entry name" value="CBM_1"/>
    <property type="match status" value="1"/>
</dbReference>
<dbReference type="SUPFAM" id="SSF52266">
    <property type="entry name" value="SGNH hydrolase"/>
    <property type="match status" value="1"/>
</dbReference>
<dbReference type="InterPro" id="IPR013830">
    <property type="entry name" value="SGNH_hydro"/>
</dbReference>
<name>A0AAD6TVX9_9AGAR</name>